<dbReference type="InterPro" id="IPR036465">
    <property type="entry name" value="vWFA_dom_sf"/>
</dbReference>
<dbReference type="GO" id="GO:0006310">
    <property type="term" value="P:DNA recombination"/>
    <property type="evidence" value="ECO:0007669"/>
    <property type="project" value="UniProtKB-KW"/>
</dbReference>
<dbReference type="EC" id="3.6.4.12" evidence="4"/>
<dbReference type="Gene3D" id="3.40.50.410">
    <property type="entry name" value="von Willebrand factor, type A domain"/>
    <property type="match status" value="1"/>
</dbReference>
<name>A0A9P6QL00_9FUNG</name>
<feature type="compositionally biased region" description="Gly residues" evidence="18">
    <location>
        <begin position="598"/>
        <end position="608"/>
    </location>
</feature>
<dbReference type="GO" id="GO:0003690">
    <property type="term" value="F:double-stranded DNA binding"/>
    <property type="evidence" value="ECO:0007669"/>
    <property type="project" value="TreeGrafter"/>
</dbReference>
<reference evidence="20" key="1">
    <citation type="journal article" date="2020" name="Fungal Divers.">
        <title>Resolving the Mortierellaceae phylogeny through synthesis of multi-gene phylogenetics and phylogenomics.</title>
        <authorList>
            <person name="Vandepol N."/>
            <person name="Liber J."/>
            <person name="Desiro A."/>
            <person name="Na H."/>
            <person name="Kennedy M."/>
            <person name="Barry K."/>
            <person name="Grigoriev I.V."/>
            <person name="Miller A.N."/>
            <person name="O'Donnell K."/>
            <person name="Stajich J.E."/>
            <person name="Bonito G."/>
        </authorList>
    </citation>
    <scope>NUCLEOTIDE SEQUENCE</scope>
    <source>
        <strain evidence="20">BC1065</strain>
    </source>
</reference>
<evidence type="ECO:0000256" key="17">
    <source>
        <dbReference type="ARBA" id="ARBA00047995"/>
    </source>
</evidence>
<sequence length="687" mass="75232">MSSSWRSQNDYLAEDEDEDVLTDEAETQLQNRDSILFVIDSSPAMHEVNEDGESPFKMAIKCAKSVQMNKIISSESDLVGIMVYGVEKTKNANNFENICVLQDLDIPDASGIKQLEALEEGTLDFEDMFGKATGKYKLSEVFWTATNIFSSSAQKVGSRRLFLITNEDNPHGNEPTLQGAAKLRAKDLSEPGISIELFDLDRKMHRFDRSLFYKSILVDSGLGRSGDDDDDEDNGDGGIMDDEEAAGAGAIGTGGGSLNKSQSNAEMSSTVAKMSALLERVHRKEVKKRSLFKIPFKLAPGLEIGVRGYNLIMQQGKGLHRNVYTKGEVVREVMTTTSWICADSKQFLLQSDLKFFWEFGGAKVVFTKDEIKAMKTFGPPGLALLGFKPRSAIPMSLQIQHAVFLYPDERQVEGSTRAFSALLSTMADLDRVAICSLTQRTNYSTRLVALFPQVEITGPNGQEHPPGFQLIPLPWRDDLRPLHVEIEYSPPEEVTNACKAIISKLNVKKGYRPENYENPALQKHYKVLQATALDQQDQEIDDQTLPHTEQIYQRAGALIEHMNQVVDEQDLTELMPHVAVVGQKRGAGAATQDDEVEGGGGGSSGRGGGGRKRARGASSAGDGEGGDDGNGEDAAALLAEMRAKYDAGQVSKATVAVLKAFLNSVNVKPQGSRKAELVDQVENYFAN</sequence>
<dbReference type="SUPFAM" id="SSF100939">
    <property type="entry name" value="SPOC domain-like"/>
    <property type="match status" value="1"/>
</dbReference>
<dbReference type="EMBL" id="JAAAJB010000056">
    <property type="protein sequence ID" value="KAG0268258.1"/>
    <property type="molecule type" value="Genomic_DNA"/>
</dbReference>
<dbReference type="InterPro" id="IPR016194">
    <property type="entry name" value="SPOC-like_C_dom_sf"/>
</dbReference>
<keyword evidence="8" id="KW-0378">Hydrolase</keyword>
<keyword evidence="6" id="KW-0547">Nucleotide-binding</keyword>
<dbReference type="GO" id="GO:0000781">
    <property type="term" value="C:chromosome, telomeric region"/>
    <property type="evidence" value="ECO:0007669"/>
    <property type="project" value="UniProtKB-SubCell"/>
</dbReference>
<dbReference type="Gene3D" id="1.10.720.30">
    <property type="entry name" value="SAP domain"/>
    <property type="match status" value="1"/>
</dbReference>
<dbReference type="Gene3D" id="4.10.970.10">
    <property type="entry name" value="Ku70, bridge and pillars"/>
    <property type="match status" value="1"/>
</dbReference>
<feature type="region of interest" description="Disordered" evidence="18">
    <location>
        <begin position="585"/>
        <end position="632"/>
    </location>
</feature>
<dbReference type="Pfam" id="PF03730">
    <property type="entry name" value="Ku_C"/>
    <property type="match status" value="1"/>
</dbReference>
<dbReference type="GO" id="GO:0005524">
    <property type="term" value="F:ATP binding"/>
    <property type="evidence" value="ECO:0007669"/>
    <property type="project" value="UniProtKB-KW"/>
</dbReference>
<dbReference type="CDD" id="cd01458">
    <property type="entry name" value="vWA_ku"/>
    <property type="match status" value="1"/>
</dbReference>
<dbReference type="GO" id="GO:0003684">
    <property type="term" value="F:damaged DNA binding"/>
    <property type="evidence" value="ECO:0007669"/>
    <property type="project" value="InterPro"/>
</dbReference>
<dbReference type="InterPro" id="IPR036361">
    <property type="entry name" value="SAP_dom_sf"/>
</dbReference>
<dbReference type="Gene3D" id="2.40.290.10">
    <property type="match status" value="1"/>
</dbReference>
<dbReference type="Pfam" id="PF03731">
    <property type="entry name" value="Ku_N"/>
    <property type="match status" value="1"/>
</dbReference>
<evidence type="ECO:0000256" key="8">
    <source>
        <dbReference type="ARBA" id="ARBA00022801"/>
    </source>
</evidence>
<evidence type="ECO:0000256" key="15">
    <source>
        <dbReference type="ARBA" id="ARBA00023242"/>
    </source>
</evidence>
<keyword evidence="13" id="KW-0233">DNA recombination</keyword>
<keyword evidence="7" id="KW-0227">DNA damage</keyword>
<dbReference type="InterPro" id="IPR027388">
    <property type="entry name" value="Ku70_bridge/pillars_dom_sf"/>
</dbReference>
<evidence type="ECO:0000256" key="13">
    <source>
        <dbReference type="ARBA" id="ARBA00023172"/>
    </source>
</evidence>
<dbReference type="InterPro" id="IPR047087">
    <property type="entry name" value="KU70_core_dom"/>
</dbReference>
<evidence type="ECO:0000256" key="4">
    <source>
        <dbReference type="ARBA" id="ARBA00012551"/>
    </source>
</evidence>
<dbReference type="GO" id="GO:0042162">
    <property type="term" value="F:telomeric DNA binding"/>
    <property type="evidence" value="ECO:0007669"/>
    <property type="project" value="InterPro"/>
</dbReference>
<feature type="compositionally biased region" description="Acidic residues" evidence="18">
    <location>
        <begin position="227"/>
        <end position="245"/>
    </location>
</feature>
<dbReference type="InterPro" id="IPR005161">
    <property type="entry name" value="Ku_N"/>
</dbReference>
<evidence type="ECO:0000256" key="5">
    <source>
        <dbReference type="ARBA" id="ARBA00021796"/>
    </source>
</evidence>
<dbReference type="InterPro" id="IPR006165">
    <property type="entry name" value="Ku70"/>
</dbReference>
<evidence type="ECO:0000256" key="1">
    <source>
        <dbReference type="ARBA" id="ARBA00004123"/>
    </source>
</evidence>
<comment type="subcellular location">
    <subcellularLocation>
        <location evidence="2">Chromosome</location>
        <location evidence="2">Telomere</location>
    </subcellularLocation>
    <subcellularLocation>
        <location evidence="1">Nucleus</location>
    </subcellularLocation>
</comment>
<dbReference type="PANTHER" id="PTHR12604:SF2">
    <property type="entry name" value="X-RAY REPAIR CROSS-COMPLEMENTING PROTEIN 6"/>
    <property type="match status" value="1"/>
</dbReference>
<dbReference type="GO" id="GO:0000723">
    <property type="term" value="P:telomere maintenance"/>
    <property type="evidence" value="ECO:0007669"/>
    <property type="project" value="InterPro"/>
</dbReference>
<evidence type="ECO:0000256" key="16">
    <source>
        <dbReference type="ARBA" id="ARBA00031811"/>
    </source>
</evidence>
<dbReference type="GO" id="GO:0043564">
    <property type="term" value="C:Ku70:Ku80 complex"/>
    <property type="evidence" value="ECO:0007669"/>
    <property type="project" value="InterPro"/>
</dbReference>
<evidence type="ECO:0000256" key="2">
    <source>
        <dbReference type="ARBA" id="ARBA00004574"/>
    </source>
</evidence>
<dbReference type="AlphaFoldDB" id="A0A9P6QL00"/>
<keyword evidence="10" id="KW-0067">ATP-binding</keyword>
<dbReference type="InterPro" id="IPR006164">
    <property type="entry name" value="DNA_bd_Ku70/Ku80"/>
</dbReference>
<evidence type="ECO:0000256" key="14">
    <source>
        <dbReference type="ARBA" id="ARBA00023204"/>
    </source>
</evidence>
<protein>
    <recommendedName>
        <fullName evidence="5">ATP-dependent DNA helicase II subunit 1</fullName>
        <ecNumber evidence="4">3.6.4.12</ecNumber>
    </recommendedName>
    <alternativeName>
        <fullName evidence="16">ATP-dependent DNA helicase II subunit Ku70</fullName>
    </alternativeName>
</protein>
<organism evidence="20 21">
    <name type="scientific">Actinomortierella ambigua</name>
    <dbReference type="NCBI Taxonomy" id="1343610"/>
    <lineage>
        <taxon>Eukaryota</taxon>
        <taxon>Fungi</taxon>
        <taxon>Fungi incertae sedis</taxon>
        <taxon>Mucoromycota</taxon>
        <taxon>Mortierellomycotina</taxon>
        <taxon>Mortierellomycetes</taxon>
        <taxon>Mortierellales</taxon>
        <taxon>Mortierellaceae</taxon>
        <taxon>Actinomortierella</taxon>
    </lineage>
</organism>
<comment type="similarity">
    <text evidence="3">Belongs to the ku70 family.</text>
</comment>
<dbReference type="SMART" id="SM00559">
    <property type="entry name" value="Ku78"/>
    <property type="match status" value="1"/>
</dbReference>
<evidence type="ECO:0000313" key="20">
    <source>
        <dbReference type="EMBL" id="KAG0268258.1"/>
    </source>
</evidence>
<dbReference type="PANTHER" id="PTHR12604">
    <property type="entry name" value="KU AUTOANTIGEN DNA HELICASE"/>
    <property type="match status" value="1"/>
</dbReference>
<keyword evidence="9" id="KW-0347">Helicase</keyword>
<keyword evidence="11" id="KW-0158">Chromosome</keyword>
<dbReference type="GO" id="GO:0006303">
    <property type="term" value="P:double-strand break repair via nonhomologous end joining"/>
    <property type="evidence" value="ECO:0007669"/>
    <property type="project" value="InterPro"/>
</dbReference>
<evidence type="ECO:0000256" key="11">
    <source>
        <dbReference type="ARBA" id="ARBA00022895"/>
    </source>
</evidence>
<keyword evidence="14" id="KW-0234">DNA repair</keyword>
<feature type="domain" description="Ku" evidence="19">
    <location>
        <begin position="345"/>
        <end position="491"/>
    </location>
</feature>
<dbReference type="OrthoDB" id="3249161at2759"/>
<comment type="caution">
    <text evidence="20">The sequence shown here is derived from an EMBL/GenBank/DDBJ whole genome shotgun (WGS) entry which is preliminary data.</text>
</comment>
<keyword evidence="21" id="KW-1185">Reference proteome</keyword>
<keyword evidence="12" id="KW-0238">DNA-binding</keyword>
<proteinExistence type="inferred from homology"/>
<dbReference type="SUPFAM" id="SSF53300">
    <property type="entry name" value="vWA-like"/>
    <property type="match status" value="1"/>
</dbReference>
<gene>
    <name evidence="20" type="primary">XRCC6</name>
    <name evidence="20" type="ORF">DFQ27_007226</name>
</gene>
<evidence type="ECO:0000256" key="7">
    <source>
        <dbReference type="ARBA" id="ARBA00022763"/>
    </source>
</evidence>
<dbReference type="Proteomes" id="UP000807716">
    <property type="component" value="Unassembled WGS sequence"/>
</dbReference>
<evidence type="ECO:0000256" key="6">
    <source>
        <dbReference type="ARBA" id="ARBA00022741"/>
    </source>
</evidence>
<evidence type="ECO:0000256" key="18">
    <source>
        <dbReference type="SAM" id="MobiDB-lite"/>
    </source>
</evidence>
<dbReference type="NCBIfam" id="TIGR00578">
    <property type="entry name" value="ku70"/>
    <property type="match status" value="1"/>
</dbReference>
<dbReference type="InterPro" id="IPR005160">
    <property type="entry name" value="Ku_C"/>
</dbReference>
<evidence type="ECO:0000256" key="3">
    <source>
        <dbReference type="ARBA" id="ARBA00005240"/>
    </source>
</evidence>
<dbReference type="GO" id="GO:0016787">
    <property type="term" value="F:hydrolase activity"/>
    <property type="evidence" value="ECO:0007669"/>
    <property type="project" value="UniProtKB-KW"/>
</dbReference>
<dbReference type="Gene3D" id="1.10.1600.10">
    <property type="match status" value="1"/>
</dbReference>
<evidence type="ECO:0000259" key="19">
    <source>
        <dbReference type="SMART" id="SM00559"/>
    </source>
</evidence>
<dbReference type="PIRSF" id="PIRSF003033">
    <property type="entry name" value="Ku70"/>
    <property type="match status" value="1"/>
</dbReference>
<keyword evidence="11" id="KW-0779">Telomere</keyword>
<accession>A0A9P6QL00</accession>
<keyword evidence="15" id="KW-0539">Nucleus</keyword>
<dbReference type="GO" id="GO:0003678">
    <property type="term" value="F:DNA helicase activity"/>
    <property type="evidence" value="ECO:0007669"/>
    <property type="project" value="UniProtKB-EC"/>
</dbReference>
<dbReference type="FunFam" id="3.40.50.410:FF:000080">
    <property type="entry name" value="X-ray repair-complementing defective repair in Chinese hamster cells 6"/>
    <property type="match status" value="1"/>
</dbReference>
<feature type="region of interest" description="Disordered" evidence="18">
    <location>
        <begin position="223"/>
        <end position="264"/>
    </location>
</feature>
<evidence type="ECO:0000256" key="12">
    <source>
        <dbReference type="ARBA" id="ARBA00023125"/>
    </source>
</evidence>
<evidence type="ECO:0000313" key="21">
    <source>
        <dbReference type="Proteomes" id="UP000807716"/>
    </source>
</evidence>
<evidence type="ECO:0000256" key="10">
    <source>
        <dbReference type="ARBA" id="ARBA00022840"/>
    </source>
</evidence>
<dbReference type="Pfam" id="PF02735">
    <property type="entry name" value="Ku"/>
    <property type="match status" value="1"/>
</dbReference>
<evidence type="ECO:0000256" key="9">
    <source>
        <dbReference type="ARBA" id="ARBA00022806"/>
    </source>
</evidence>
<comment type="catalytic activity">
    <reaction evidence="17">
        <text>ATP + H2O = ADP + phosphate + H(+)</text>
        <dbReference type="Rhea" id="RHEA:13065"/>
        <dbReference type="ChEBI" id="CHEBI:15377"/>
        <dbReference type="ChEBI" id="CHEBI:15378"/>
        <dbReference type="ChEBI" id="CHEBI:30616"/>
        <dbReference type="ChEBI" id="CHEBI:43474"/>
        <dbReference type="ChEBI" id="CHEBI:456216"/>
        <dbReference type="EC" id="3.6.4.12"/>
    </reaction>
</comment>
<dbReference type="CDD" id="cd00788">
    <property type="entry name" value="KU70"/>
    <property type="match status" value="1"/>
</dbReference>